<gene>
    <name evidence="1" type="ORF">MRB53_027153</name>
</gene>
<sequence length="210" mass="24028">MASLLRHLSLTRTRRLLPLSNPPLCNRSSPSPQPSRPPRGLRFSSSLSQITRNLRPTNSRVFCSRSLDLDDAQGPAAIDYRSVLQEDEFHRLADETIQDLQEKFEEIDSHHRLSFRKSFLEYGDCIQIDGLDIDYGNQVLTLKLGSLGTYVLNKQTPNRQIWLSSPASGPSRFDWDQTSQTWVYRRTKAKLSQLLENELEQLCGKPINLS</sequence>
<organism evidence="1 2">
    <name type="scientific">Persea americana</name>
    <name type="common">Avocado</name>
    <dbReference type="NCBI Taxonomy" id="3435"/>
    <lineage>
        <taxon>Eukaryota</taxon>
        <taxon>Viridiplantae</taxon>
        <taxon>Streptophyta</taxon>
        <taxon>Embryophyta</taxon>
        <taxon>Tracheophyta</taxon>
        <taxon>Spermatophyta</taxon>
        <taxon>Magnoliopsida</taxon>
        <taxon>Magnoliidae</taxon>
        <taxon>Laurales</taxon>
        <taxon>Lauraceae</taxon>
        <taxon>Persea</taxon>
    </lineage>
</organism>
<evidence type="ECO:0000313" key="2">
    <source>
        <dbReference type="Proteomes" id="UP001234297"/>
    </source>
</evidence>
<dbReference type="EMBL" id="CM056816">
    <property type="protein sequence ID" value="KAJ8633817.1"/>
    <property type="molecule type" value="Genomic_DNA"/>
</dbReference>
<comment type="caution">
    <text evidence="1">The sequence shown here is derived from an EMBL/GenBank/DDBJ whole genome shotgun (WGS) entry which is preliminary data.</text>
</comment>
<accession>A0ACC2LK86</accession>
<dbReference type="Proteomes" id="UP001234297">
    <property type="component" value="Chromosome 8"/>
</dbReference>
<evidence type="ECO:0000313" key="1">
    <source>
        <dbReference type="EMBL" id="KAJ8633817.1"/>
    </source>
</evidence>
<name>A0ACC2LK86_PERAE</name>
<proteinExistence type="predicted"/>
<keyword evidence="2" id="KW-1185">Reference proteome</keyword>
<protein>
    <submittedName>
        <fullName evidence="1">Uncharacterized protein</fullName>
    </submittedName>
</protein>
<reference evidence="1 2" key="1">
    <citation type="journal article" date="2022" name="Hortic Res">
        <title>A haplotype resolved chromosomal level avocado genome allows analysis of novel avocado genes.</title>
        <authorList>
            <person name="Nath O."/>
            <person name="Fletcher S.J."/>
            <person name="Hayward A."/>
            <person name="Shaw L.M."/>
            <person name="Masouleh A.K."/>
            <person name="Furtado A."/>
            <person name="Henry R.J."/>
            <person name="Mitter N."/>
        </authorList>
    </citation>
    <scope>NUCLEOTIDE SEQUENCE [LARGE SCALE GENOMIC DNA]</scope>
    <source>
        <strain evidence="2">cv. Hass</strain>
    </source>
</reference>